<dbReference type="EMBL" id="ML120432">
    <property type="protein sequence ID" value="RPA94902.1"/>
    <property type="molecule type" value="Genomic_DNA"/>
</dbReference>
<feature type="compositionally biased region" description="Pro residues" evidence="1">
    <location>
        <begin position="72"/>
        <end position="83"/>
    </location>
</feature>
<gene>
    <name evidence="2" type="ORF">L873DRAFT_1813726</name>
</gene>
<dbReference type="AlphaFoldDB" id="A0A3N4J9E0"/>
<keyword evidence="3" id="KW-1185">Reference proteome</keyword>
<organism evidence="2 3">
    <name type="scientific">Choiromyces venosus 120613-1</name>
    <dbReference type="NCBI Taxonomy" id="1336337"/>
    <lineage>
        <taxon>Eukaryota</taxon>
        <taxon>Fungi</taxon>
        <taxon>Dikarya</taxon>
        <taxon>Ascomycota</taxon>
        <taxon>Pezizomycotina</taxon>
        <taxon>Pezizomycetes</taxon>
        <taxon>Pezizales</taxon>
        <taxon>Tuberaceae</taxon>
        <taxon>Choiromyces</taxon>
    </lineage>
</organism>
<evidence type="ECO:0000313" key="3">
    <source>
        <dbReference type="Proteomes" id="UP000276215"/>
    </source>
</evidence>
<reference evidence="2 3" key="1">
    <citation type="journal article" date="2018" name="Nat. Ecol. Evol.">
        <title>Pezizomycetes genomes reveal the molecular basis of ectomycorrhizal truffle lifestyle.</title>
        <authorList>
            <person name="Murat C."/>
            <person name="Payen T."/>
            <person name="Noel B."/>
            <person name="Kuo A."/>
            <person name="Morin E."/>
            <person name="Chen J."/>
            <person name="Kohler A."/>
            <person name="Krizsan K."/>
            <person name="Balestrini R."/>
            <person name="Da Silva C."/>
            <person name="Montanini B."/>
            <person name="Hainaut M."/>
            <person name="Levati E."/>
            <person name="Barry K.W."/>
            <person name="Belfiori B."/>
            <person name="Cichocki N."/>
            <person name="Clum A."/>
            <person name="Dockter R.B."/>
            <person name="Fauchery L."/>
            <person name="Guy J."/>
            <person name="Iotti M."/>
            <person name="Le Tacon F."/>
            <person name="Lindquist E.A."/>
            <person name="Lipzen A."/>
            <person name="Malagnac F."/>
            <person name="Mello A."/>
            <person name="Molinier V."/>
            <person name="Miyauchi S."/>
            <person name="Poulain J."/>
            <person name="Riccioni C."/>
            <person name="Rubini A."/>
            <person name="Sitrit Y."/>
            <person name="Splivallo R."/>
            <person name="Traeger S."/>
            <person name="Wang M."/>
            <person name="Zifcakova L."/>
            <person name="Wipf D."/>
            <person name="Zambonelli A."/>
            <person name="Paolocci F."/>
            <person name="Nowrousian M."/>
            <person name="Ottonello S."/>
            <person name="Baldrian P."/>
            <person name="Spatafora J.W."/>
            <person name="Henrissat B."/>
            <person name="Nagy L.G."/>
            <person name="Aury J.M."/>
            <person name="Wincker P."/>
            <person name="Grigoriev I.V."/>
            <person name="Bonfante P."/>
            <person name="Martin F.M."/>
        </authorList>
    </citation>
    <scope>NUCLEOTIDE SEQUENCE [LARGE SCALE GENOMIC DNA]</scope>
    <source>
        <strain evidence="2 3">120613-1</strain>
    </source>
</reference>
<sequence>MTPPLLHLHFRPGLQITMSSALLPHRPSNPAKLRWHIIIILTNLRQATNKRKTYKPPDGHLRRRIRPHLAHPPKPEQTPPQPQPTISLL</sequence>
<evidence type="ECO:0000313" key="2">
    <source>
        <dbReference type="EMBL" id="RPA94902.1"/>
    </source>
</evidence>
<accession>A0A3N4J9E0</accession>
<proteinExistence type="predicted"/>
<protein>
    <submittedName>
        <fullName evidence="2">Uncharacterized protein</fullName>
    </submittedName>
</protein>
<feature type="compositionally biased region" description="Basic residues" evidence="1">
    <location>
        <begin position="61"/>
        <end position="71"/>
    </location>
</feature>
<name>A0A3N4J9E0_9PEZI</name>
<dbReference type="Proteomes" id="UP000276215">
    <property type="component" value="Unassembled WGS sequence"/>
</dbReference>
<evidence type="ECO:0000256" key="1">
    <source>
        <dbReference type="SAM" id="MobiDB-lite"/>
    </source>
</evidence>
<feature type="region of interest" description="Disordered" evidence="1">
    <location>
        <begin position="48"/>
        <end position="89"/>
    </location>
</feature>